<evidence type="ECO:0000256" key="5">
    <source>
        <dbReference type="ARBA" id="ARBA00022729"/>
    </source>
</evidence>
<evidence type="ECO:0000256" key="2">
    <source>
        <dbReference type="ARBA" id="ARBA00022448"/>
    </source>
</evidence>
<dbReference type="EMBL" id="JAZBJZ010000051">
    <property type="protein sequence ID" value="MEE3717750.1"/>
    <property type="molecule type" value="Genomic_DNA"/>
</dbReference>
<keyword evidence="9" id="KW-1185">Reference proteome</keyword>
<proteinExistence type="predicted"/>
<comment type="caution">
    <text evidence="8">The sequence shown here is derived from an EMBL/GenBank/DDBJ whole genome shotgun (WGS) entry which is preliminary data.</text>
</comment>
<dbReference type="Gene3D" id="3.40.190.10">
    <property type="entry name" value="Periplasmic binding protein-like II"/>
    <property type="match status" value="2"/>
</dbReference>
<dbReference type="Pfam" id="PF13379">
    <property type="entry name" value="NMT1_2"/>
    <property type="match status" value="1"/>
</dbReference>
<keyword evidence="2" id="KW-0813">Transport</keyword>
<dbReference type="GO" id="GO:0006811">
    <property type="term" value="P:monoatomic ion transport"/>
    <property type="evidence" value="ECO:0007669"/>
    <property type="project" value="UniProtKB-KW"/>
</dbReference>
<dbReference type="PANTHER" id="PTHR30024:SF7">
    <property type="entry name" value="NITRATE_NITRITE BINDING PROTEIN NRTA"/>
    <property type="match status" value="1"/>
</dbReference>
<keyword evidence="4" id="KW-0997">Cell inner membrane</keyword>
<organism evidence="8 9">
    <name type="scientific">Tumidithrix elongata BACA0141</name>
    <dbReference type="NCBI Taxonomy" id="2716417"/>
    <lineage>
        <taxon>Bacteria</taxon>
        <taxon>Bacillati</taxon>
        <taxon>Cyanobacteriota</taxon>
        <taxon>Cyanophyceae</taxon>
        <taxon>Pseudanabaenales</taxon>
        <taxon>Pseudanabaenaceae</taxon>
        <taxon>Tumidithrix</taxon>
        <taxon>Tumidithrix elongata</taxon>
    </lineage>
</organism>
<keyword evidence="5" id="KW-0732">Signal</keyword>
<dbReference type="SUPFAM" id="SSF53850">
    <property type="entry name" value="Periplasmic binding protein-like II"/>
    <property type="match status" value="1"/>
</dbReference>
<dbReference type="RefSeq" id="WP_330484181.1">
    <property type="nucleotide sequence ID" value="NZ_JAZBJZ010000051.1"/>
</dbReference>
<keyword evidence="6" id="KW-0406">Ion transport</keyword>
<protein>
    <submittedName>
        <fullName evidence="8">CmpA/NrtA family ABC transporter substrate-binding protein</fullName>
    </submittedName>
</protein>
<keyword evidence="7" id="KW-0472">Membrane</keyword>
<dbReference type="CDD" id="cd13553">
    <property type="entry name" value="PBP2_NrtA_CpmA_like"/>
    <property type="match status" value="1"/>
</dbReference>
<dbReference type="PANTHER" id="PTHR30024">
    <property type="entry name" value="ALIPHATIC SULFONATES-BINDING PROTEIN-RELATED"/>
    <property type="match status" value="1"/>
</dbReference>
<sequence length="414" mass="46559">MRNFGTDIPETKAAKLGLIASMESAPLIVAKRRYYFAKYGMTEVELIDQPSSQRLYEQIEISGAKDGLDGGQVLSPLPELLNEGKLDKLSRKTPMYVLLRLNAQGSGIVLGQKFKKFGITIDGASLQPILYVTKALGKSFKCAVSAKRSSHELWLRYWLAAAGIHPDADVSIIEMPLSAMRSQLNSDNIDLVCTNDPWETEIIALKQGFTATTTGEIWENHPGATFAMRAAWVDQYPKATQALLMAIMEAQMWCDQPENHEEVCRLVASHIYPKFKIPPFKEINSRQIDLKNLVERIKGNFTYGDGRISRNSNLAIKFWSNQGVSVSYPFKSHDIWFLTENIRWGMLPPTLEVKEIVNAVNREDLWREAAKSLGVPDTVIPATTSRGIEIFFDGGRFDPERPDDYLQSLKIKNV</sequence>
<evidence type="ECO:0000256" key="1">
    <source>
        <dbReference type="ARBA" id="ARBA00004533"/>
    </source>
</evidence>
<gene>
    <name evidence="8" type="ORF">V2H45_13495</name>
</gene>
<dbReference type="Proteomes" id="UP001333818">
    <property type="component" value="Unassembled WGS sequence"/>
</dbReference>
<evidence type="ECO:0000256" key="3">
    <source>
        <dbReference type="ARBA" id="ARBA00022475"/>
    </source>
</evidence>
<comment type="subcellular location">
    <subcellularLocation>
        <location evidence="1">Cell inner membrane</location>
    </subcellularLocation>
</comment>
<evidence type="ECO:0000256" key="7">
    <source>
        <dbReference type="ARBA" id="ARBA00023136"/>
    </source>
</evidence>
<reference evidence="8" key="1">
    <citation type="submission" date="2024-01" db="EMBL/GenBank/DDBJ databases">
        <title>Bank of Algae and Cyanobacteria of the Azores (BACA) strain genomes.</title>
        <authorList>
            <person name="Luz R."/>
            <person name="Cordeiro R."/>
            <person name="Fonseca A."/>
            <person name="Goncalves V."/>
        </authorList>
    </citation>
    <scope>NUCLEOTIDE SEQUENCE</scope>
    <source>
        <strain evidence="8">BACA0141</strain>
    </source>
</reference>
<evidence type="ECO:0000313" key="8">
    <source>
        <dbReference type="EMBL" id="MEE3717750.1"/>
    </source>
</evidence>
<evidence type="ECO:0000313" key="9">
    <source>
        <dbReference type="Proteomes" id="UP001333818"/>
    </source>
</evidence>
<dbReference type="AlphaFoldDB" id="A0AAW9Q3D5"/>
<evidence type="ECO:0000256" key="4">
    <source>
        <dbReference type="ARBA" id="ARBA00022519"/>
    </source>
</evidence>
<evidence type="ECO:0000256" key="6">
    <source>
        <dbReference type="ARBA" id="ARBA00023065"/>
    </source>
</evidence>
<accession>A0AAW9Q3D5</accession>
<dbReference type="GO" id="GO:0005886">
    <property type="term" value="C:plasma membrane"/>
    <property type="evidence" value="ECO:0007669"/>
    <property type="project" value="UniProtKB-SubCell"/>
</dbReference>
<dbReference type="InterPro" id="IPR044527">
    <property type="entry name" value="NrtA/CpmA_ABC-bd_dom"/>
</dbReference>
<keyword evidence="3" id="KW-1003">Cell membrane</keyword>
<name>A0AAW9Q3D5_9CYAN</name>